<evidence type="ECO:0000313" key="3">
    <source>
        <dbReference type="EMBL" id="RXI31575.1"/>
    </source>
</evidence>
<evidence type="ECO:0000259" key="1">
    <source>
        <dbReference type="PROSITE" id="PS51833"/>
    </source>
</evidence>
<dbReference type="SUPFAM" id="SSF109604">
    <property type="entry name" value="HD-domain/PDEase-like"/>
    <property type="match status" value="1"/>
</dbReference>
<feature type="domain" description="HDOD" evidence="1">
    <location>
        <begin position="12"/>
        <end position="209"/>
    </location>
</feature>
<keyword evidence="4" id="KW-1185">Reference proteome</keyword>
<gene>
    <name evidence="2" type="ORF">AELL_1899</name>
    <name evidence="3" type="ORF">CP962_05555</name>
</gene>
<dbReference type="KEGG" id="aell:AELL_1899"/>
<dbReference type="PROSITE" id="PS51833">
    <property type="entry name" value="HDOD"/>
    <property type="match status" value="1"/>
</dbReference>
<proteinExistence type="predicted"/>
<reference evidence="3 5" key="1">
    <citation type="submission" date="2017-09" db="EMBL/GenBank/DDBJ databases">
        <title>Genomics of the genus Arcobacter.</title>
        <authorList>
            <person name="Perez-Cataluna A."/>
            <person name="Figueras M.J."/>
            <person name="Salas-Masso N."/>
        </authorList>
    </citation>
    <scope>NUCLEOTIDE SEQUENCE [LARGE SCALE GENOMIC DNA]</scope>
    <source>
        <strain evidence="3 5">CECT 7837</strain>
    </source>
</reference>
<dbReference type="InterPro" id="IPR013976">
    <property type="entry name" value="HDOD"/>
</dbReference>
<evidence type="ECO:0000313" key="2">
    <source>
        <dbReference type="EMBL" id="AXX95550.1"/>
    </source>
</evidence>
<dbReference type="AlphaFoldDB" id="A0A347U9M2"/>
<evidence type="ECO:0000313" key="5">
    <source>
        <dbReference type="Proteomes" id="UP000290588"/>
    </source>
</evidence>
<dbReference type="Gene3D" id="1.10.3210.10">
    <property type="entry name" value="Hypothetical protein af1432"/>
    <property type="match status" value="1"/>
</dbReference>
<dbReference type="EMBL" id="CP032097">
    <property type="protein sequence ID" value="AXX95550.1"/>
    <property type="molecule type" value="Genomic_DNA"/>
</dbReference>
<dbReference type="Pfam" id="PF08668">
    <property type="entry name" value="HDOD"/>
    <property type="match status" value="1"/>
</dbReference>
<evidence type="ECO:0000313" key="4">
    <source>
        <dbReference type="Proteomes" id="UP000262582"/>
    </source>
</evidence>
<dbReference type="Proteomes" id="UP000262582">
    <property type="component" value="Chromosome"/>
</dbReference>
<organism evidence="3 5">
    <name type="scientific">Arcobacter ellisii</name>
    <dbReference type="NCBI Taxonomy" id="913109"/>
    <lineage>
        <taxon>Bacteria</taxon>
        <taxon>Pseudomonadati</taxon>
        <taxon>Campylobacterota</taxon>
        <taxon>Epsilonproteobacteria</taxon>
        <taxon>Campylobacterales</taxon>
        <taxon>Arcobacteraceae</taxon>
        <taxon>Arcobacter</taxon>
    </lineage>
</organism>
<accession>A0A347U9M2</accession>
<dbReference type="InterPro" id="IPR052340">
    <property type="entry name" value="RNase_Y/CdgJ"/>
</dbReference>
<name>A0A347U9M2_9BACT</name>
<dbReference type="PANTHER" id="PTHR33525">
    <property type="match status" value="1"/>
</dbReference>
<dbReference type="Proteomes" id="UP000290588">
    <property type="component" value="Unassembled WGS sequence"/>
</dbReference>
<sequence>MINEIIEKINDLPPLPETITKIEIFRKKETQEVEELISILETDPFIVSTLLKVSNSAMFGFRSKVETLGRLINLLGMKFAIFIAINETIQNMLTTDLKPYGISHDDYVKSTRLTSTLINLWISKKDAELRDDLILPALLQQTGLFILSEVIISNNLTEKFQEKLALGAEISEIEKELLGVTTAQVTAEIFKHWKLSENLIQTIEYVDELNKCDEEFLKKSQILHIAKILCNPKEPFSTIQIAKALRKAKEFNFDETILKKSIEVLQDRLLDEK</sequence>
<dbReference type="EMBL" id="NXIG01000004">
    <property type="protein sequence ID" value="RXI31575.1"/>
    <property type="molecule type" value="Genomic_DNA"/>
</dbReference>
<dbReference type="PANTHER" id="PTHR33525:SF4">
    <property type="entry name" value="CYCLIC DI-GMP PHOSPHODIESTERASE CDGJ"/>
    <property type="match status" value="1"/>
</dbReference>
<dbReference type="OrthoDB" id="9803649at2"/>
<dbReference type="RefSeq" id="WP_118917726.1">
    <property type="nucleotide sequence ID" value="NZ_CP032097.1"/>
</dbReference>
<protein>
    <submittedName>
        <fullName evidence="3">HDOD domain-containing protein</fullName>
    </submittedName>
</protein>
<reference evidence="2 4" key="2">
    <citation type="submission" date="2018-08" db="EMBL/GenBank/DDBJ databases">
        <title>Complete genome of the Arcobacter ellisii type strain LMG 26155.</title>
        <authorList>
            <person name="Miller W.G."/>
            <person name="Yee E."/>
            <person name="Bono J.L."/>
        </authorList>
    </citation>
    <scope>NUCLEOTIDE SEQUENCE [LARGE SCALE GENOMIC DNA]</scope>
    <source>
        <strain evidence="2 4">LMG 26155</strain>
    </source>
</reference>